<dbReference type="EMBL" id="CM046105">
    <property type="protein sequence ID" value="KAI8434790.1"/>
    <property type="molecule type" value="Genomic_DNA"/>
</dbReference>
<organism evidence="1 2">
    <name type="scientific">Choristoneura fumiferana</name>
    <name type="common">Spruce budworm moth</name>
    <name type="synonym">Archips fumiferana</name>
    <dbReference type="NCBI Taxonomy" id="7141"/>
    <lineage>
        <taxon>Eukaryota</taxon>
        <taxon>Metazoa</taxon>
        <taxon>Ecdysozoa</taxon>
        <taxon>Arthropoda</taxon>
        <taxon>Hexapoda</taxon>
        <taxon>Insecta</taxon>
        <taxon>Pterygota</taxon>
        <taxon>Neoptera</taxon>
        <taxon>Endopterygota</taxon>
        <taxon>Lepidoptera</taxon>
        <taxon>Glossata</taxon>
        <taxon>Ditrysia</taxon>
        <taxon>Tortricoidea</taxon>
        <taxon>Tortricidae</taxon>
        <taxon>Tortricinae</taxon>
        <taxon>Choristoneura</taxon>
    </lineage>
</organism>
<gene>
    <name evidence="1" type="ORF">MSG28_003303</name>
</gene>
<sequence length="384" mass="43481">MCSASYGAKFAADYVQGTEEMEPNSTTAENSSVCSSEQSVHRTAIFPFKSTPSGNLKVQSNQSSTVGVLLADPTQAKVKVKFEGKAAGEPDDDTEQHYVSISSLFKKPHVIRLSEFKKPWGSQAYPKSFRAICLEMSRRPLEDPIAGRELTKYDTYQSDAEPQLQFGSNEANLQLKTQYDREHGGKTKTTGVREDIGKDLGSLGYAMAEPVDWIRIQLPKKQDLFQEFYRRIHNYVNTDAIIHIGDEEFHCHHIVLQVYSAFFNSNTQKDITLPTSNVTPEAFQTIYEWMIFSGPESNKALKRNNILDLFCAAQFLAIKGKLFSKLHLEDQCWAFIVNDTLFTEDTAFALFREARTKGITPVMDLMVERWQRTKESEVGESFCL</sequence>
<keyword evidence="2" id="KW-1185">Reference proteome</keyword>
<protein>
    <submittedName>
        <fullName evidence="1">Uncharacterized protein</fullName>
    </submittedName>
</protein>
<evidence type="ECO:0000313" key="2">
    <source>
        <dbReference type="Proteomes" id="UP001064048"/>
    </source>
</evidence>
<evidence type="ECO:0000313" key="1">
    <source>
        <dbReference type="EMBL" id="KAI8434790.1"/>
    </source>
</evidence>
<accession>A0ACC0KEY7</accession>
<dbReference type="Proteomes" id="UP001064048">
    <property type="component" value="Chromosome 5"/>
</dbReference>
<comment type="caution">
    <text evidence="1">The sequence shown here is derived from an EMBL/GenBank/DDBJ whole genome shotgun (WGS) entry which is preliminary data.</text>
</comment>
<name>A0ACC0KEY7_CHOFU</name>
<reference evidence="1 2" key="1">
    <citation type="journal article" date="2022" name="Genome Biol. Evol.">
        <title>The Spruce Budworm Genome: Reconstructing the Evolutionary History of Antifreeze Proteins.</title>
        <authorList>
            <person name="Beliveau C."/>
            <person name="Gagne P."/>
            <person name="Picq S."/>
            <person name="Vernygora O."/>
            <person name="Keeling C.I."/>
            <person name="Pinkney K."/>
            <person name="Doucet D."/>
            <person name="Wen F."/>
            <person name="Johnston J.S."/>
            <person name="Maaroufi H."/>
            <person name="Boyle B."/>
            <person name="Laroche J."/>
            <person name="Dewar K."/>
            <person name="Juretic N."/>
            <person name="Blackburn G."/>
            <person name="Nisole A."/>
            <person name="Brunet B."/>
            <person name="Brandao M."/>
            <person name="Lumley L."/>
            <person name="Duan J."/>
            <person name="Quan G."/>
            <person name="Lucarotti C.J."/>
            <person name="Roe A.D."/>
            <person name="Sperling F.A.H."/>
            <person name="Levesque R.C."/>
            <person name="Cusson M."/>
        </authorList>
    </citation>
    <scope>NUCLEOTIDE SEQUENCE [LARGE SCALE GENOMIC DNA]</scope>
    <source>
        <strain evidence="1">Glfc:IPQL:Cfum</strain>
    </source>
</reference>
<proteinExistence type="predicted"/>